<reference evidence="1 2" key="1">
    <citation type="submission" date="2021-04" db="EMBL/GenBank/DDBJ databases">
        <title>Whole genome sequence analysis of a thiophenic sulfur metabolizing bacteria.</title>
        <authorList>
            <person name="Akhtar N."/>
            <person name="Akram J."/>
            <person name="Aslam A."/>
        </authorList>
    </citation>
    <scope>NUCLEOTIDE SEQUENCE [LARGE SCALE GENOMIC DNA]</scope>
    <source>
        <strain evidence="1 2">3OW</strain>
    </source>
</reference>
<sequence>MASQKTQVIEWIFLNLKFDSTTGTLLDPVVTMDDIDKGIVATGASLSRGNLANFWKDLTRHGAPGLNRTWPSTVFHHGYKGEDAIGLADRAVLRFTPVPAGQTEPFVDDLPFNSQIPVVQLQSLSMPQAMKALGRSGENWHAQVVDRLNVVASFFALCSPRNVPPRAVEEVNFLQTGIKMRGGETDAAFRLLADDGQWLVSAEVKGKSEQFHLSQIARAAHALESMVSAAKSSKLGAIQGVIPLGIKVVGESKLWVVEFDPISSPQAALSKAAEGVFELVPHVPGIN</sequence>
<organism evidence="1 2">
    <name type="scientific">Tsukamurella paurometabola</name>
    <name type="common">Corynebacterium paurometabolum</name>
    <dbReference type="NCBI Taxonomy" id="2061"/>
    <lineage>
        <taxon>Bacteria</taxon>
        <taxon>Bacillati</taxon>
        <taxon>Actinomycetota</taxon>
        <taxon>Actinomycetes</taxon>
        <taxon>Mycobacteriales</taxon>
        <taxon>Tsukamurellaceae</taxon>
        <taxon>Tsukamurella</taxon>
    </lineage>
</organism>
<dbReference type="EMBL" id="JAGXOE010000043">
    <property type="protein sequence ID" value="MBS4102857.1"/>
    <property type="molecule type" value="Genomic_DNA"/>
</dbReference>
<comment type="caution">
    <text evidence="1">The sequence shown here is derived from an EMBL/GenBank/DDBJ whole genome shotgun (WGS) entry which is preliminary data.</text>
</comment>
<evidence type="ECO:0000313" key="1">
    <source>
        <dbReference type="EMBL" id="MBS4102857.1"/>
    </source>
</evidence>
<accession>A0ABS5NF12</accession>
<keyword evidence="2" id="KW-1185">Reference proteome</keyword>
<proteinExistence type="predicted"/>
<dbReference type="Proteomes" id="UP000676853">
    <property type="component" value="Unassembled WGS sequence"/>
</dbReference>
<protein>
    <submittedName>
        <fullName evidence="1">Uncharacterized protein</fullName>
    </submittedName>
</protein>
<name>A0ABS5NF12_TSUPA</name>
<evidence type="ECO:0000313" key="2">
    <source>
        <dbReference type="Proteomes" id="UP000676853"/>
    </source>
</evidence>
<dbReference type="RefSeq" id="WP_212554408.1">
    <property type="nucleotide sequence ID" value="NZ_JAGXOE010000043.1"/>
</dbReference>
<gene>
    <name evidence="1" type="ORF">KFZ73_16625</name>
</gene>